<evidence type="ECO:0000313" key="2">
    <source>
        <dbReference type="EMBL" id="MBB4681000.1"/>
    </source>
</evidence>
<gene>
    <name evidence="2" type="ORF">HNR67_007118</name>
</gene>
<name>A0A7W7CH43_9PSEU</name>
<dbReference type="InterPro" id="IPR000073">
    <property type="entry name" value="AB_hydrolase_1"/>
</dbReference>
<dbReference type="InterPro" id="IPR050471">
    <property type="entry name" value="AB_hydrolase"/>
</dbReference>
<dbReference type="AlphaFoldDB" id="A0A7W7CH43"/>
<dbReference type="Gene3D" id="3.40.50.1820">
    <property type="entry name" value="alpha/beta hydrolase"/>
    <property type="match status" value="1"/>
</dbReference>
<evidence type="ECO:0000259" key="1">
    <source>
        <dbReference type="Pfam" id="PF00561"/>
    </source>
</evidence>
<dbReference type="Pfam" id="PF00561">
    <property type="entry name" value="Abhydrolase_1"/>
    <property type="match status" value="1"/>
</dbReference>
<feature type="domain" description="AB hydrolase-1" evidence="1">
    <location>
        <begin position="45"/>
        <end position="162"/>
    </location>
</feature>
<dbReference type="Proteomes" id="UP000533598">
    <property type="component" value="Unassembled WGS sequence"/>
</dbReference>
<organism evidence="2 3">
    <name type="scientific">Crossiella cryophila</name>
    <dbReference type="NCBI Taxonomy" id="43355"/>
    <lineage>
        <taxon>Bacteria</taxon>
        <taxon>Bacillati</taxon>
        <taxon>Actinomycetota</taxon>
        <taxon>Actinomycetes</taxon>
        <taxon>Pseudonocardiales</taxon>
        <taxon>Pseudonocardiaceae</taxon>
        <taxon>Crossiella</taxon>
    </lineage>
</organism>
<dbReference type="PANTHER" id="PTHR43433">
    <property type="entry name" value="HYDROLASE, ALPHA/BETA FOLD FAMILY PROTEIN"/>
    <property type="match status" value="1"/>
</dbReference>
<dbReference type="RefSeq" id="WP_185007220.1">
    <property type="nucleotide sequence ID" value="NZ_BAAAUI010000039.1"/>
</dbReference>
<keyword evidence="3" id="KW-1185">Reference proteome</keyword>
<evidence type="ECO:0000313" key="3">
    <source>
        <dbReference type="Proteomes" id="UP000533598"/>
    </source>
</evidence>
<dbReference type="InterPro" id="IPR029058">
    <property type="entry name" value="AB_hydrolase_fold"/>
</dbReference>
<sequence length="401" mass="43050">MTTELAESLRIMPGVRTTRRPVTPGGPAGFALSHVRADPMSTALPPILILPGGPGLASVLPYVGHRAIATARGLDVLMVEHRGVGLSRTDEHGQDLPPAALTVTQVVDDLAAVLDDLGIDRVVVYGCSYGTYLAQGLGVRHPHRIAGMVLDSPMLTAHDGRVQRAELRRHYLDGADPATAPAARLLRELVEAGRLNAAETGDVIQLVHEYGGPRLVRRLLERIAAGHGNRLWRWLHGLGNREISQNQPCVMEFDLVGAIAFRELGYAPEPDGRPLDVNLSFAKRAKDFPPFTGEPFDLPAELPGFDWPVAVLSGERDVRTPRVIAAQIADLVPDGILLPFNGIGHSILDSHPSAALLAAAAVAGGAHRRLPAMAGRFGSIPRPARSRALELMLHARLTLPW</sequence>
<accession>A0A7W7CH43</accession>
<dbReference type="PANTHER" id="PTHR43433:SF5">
    <property type="entry name" value="AB HYDROLASE-1 DOMAIN-CONTAINING PROTEIN"/>
    <property type="match status" value="1"/>
</dbReference>
<comment type="caution">
    <text evidence="2">The sequence shown here is derived from an EMBL/GenBank/DDBJ whole genome shotgun (WGS) entry which is preliminary data.</text>
</comment>
<protein>
    <submittedName>
        <fullName evidence="2">Pimeloyl-ACP methyl ester carboxylesterase</fullName>
    </submittedName>
</protein>
<dbReference type="SUPFAM" id="SSF53474">
    <property type="entry name" value="alpha/beta-Hydrolases"/>
    <property type="match status" value="1"/>
</dbReference>
<reference evidence="2 3" key="1">
    <citation type="submission" date="2020-08" db="EMBL/GenBank/DDBJ databases">
        <title>Sequencing the genomes of 1000 actinobacteria strains.</title>
        <authorList>
            <person name="Klenk H.-P."/>
        </authorList>
    </citation>
    <scope>NUCLEOTIDE SEQUENCE [LARGE SCALE GENOMIC DNA]</scope>
    <source>
        <strain evidence="2 3">DSM 44230</strain>
    </source>
</reference>
<proteinExistence type="predicted"/>
<dbReference type="GO" id="GO:0003824">
    <property type="term" value="F:catalytic activity"/>
    <property type="evidence" value="ECO:0007669"/>
    <property type="project" value="UniProtKB-ARBA"/>
</dbReference>
<dbReference type="EMBL" id="JACHMH010000001">
    <property type="protein sequence ID" value="MBB4681000.1"/>
    <property type="molecule type" value="Genomic_DNA"/>
</dbReference>